<dbReference type="PANTHER" id="PTHR30504">
    <property type="entry name" value="GLUCANS BIOSYNTHESIS PROTEIN"/>
    <property type="match status" value="1"/>
</dbReference>
<dbReference type="SUPFAM" id="SSF81296">
    <property type="entry name" value="E set domains"/>
    <property type="match status" value="1"/>
</dbReference>
<keyword evidence="8" id="KW-1185">Reference proteome</keyword>
<dbReference type="InterPro" id="IPR011013">
    <property type="entry name" value="Gal_mutarotase_sf_dom"/>
</dbReference>
<feature type="domain" description="Glucan biosynthesis periplasmic MdoG C-terminal" evidence="6">
    <location>
        <begin position="47"/>
        <end position="501"/>
    </location>
</feature>
<dbReference type="Pfam" id="PF04349">
    <property type="entry name" value="MdoG"/>
    <property type="match status" value="1"/>
</dbReference>
<comment type="similarity">
    <text evidence="3">Belongs to the OpgD/OpgG family.</text>
</comment>
<protein>
    <submittedName>
        <fullName evidence="7">Glucans biosynthesis protein</fullName>
    </submittedName>
</protein>
<evidence type="ECO:0000256" key="2">
    <source>
        <dbReference type="ARBA" id="ARBA00005001"/>
    </source>
</evidence>
<comment type="caution">
    <text evidence="7">The sequence shown here is derived from an EMBL/GenBank/DDBJ whole genome shotgun (WGS) entry which is preliminary data.</text>
</comment>
<comment type="pathway">
    <text evidence="2">Glycan metabolism; osmoregulated periplasmic glucan (OPG) biosynthesis.</text>
</comment>
<dbReference type="InterPro" id="IPR014756">
    <property type="entry name" value="Ig_E-set"/>
</dbReference>
<evidence type="ECO:0000256" key="3">
    <source>
        <dbReference type="ARBA" id="ARBA00009284"/>
    </source>
</evidence>
<keyword evidence="4" id="KW-0732">Signal</keyword>
<sequence>MNAIANDTAHMPRRTALRLLAAAAAATSLPGGLRAATARQLGNPQPFSWDGLVAQARTLARKPHQPIPASTRAAADYDAAGKLTYGDAANIAGNIRLFPAVRNTAPKPVRIAVVEGGQAREIVDTSGLFVGGLNTDAVGFRVMDGTNRSDWLAFQGASYFRSSGSRDQYGLSARAVAIDTGLAKGEEFPDFTRFWIEQTGTDSVRIYALLDGPSLTGAYVFDCRKTAQGVTQDVTASLFLRRDVEQLGIAAASSMFWYDQSSPPRSRTDWRPEIHDSDGLAIWTADGERVWRPLENPSVAHLHSFRADAPKGFGLLQRDQVFAHYQDDGVFYDRRPSLWVEPRGDWGPGAVGLYEMPTSSETLDNIALFWRSDRPARAGQRRDFAYRLTWTSNDPTADRAARCVDVYDGPGGAPGSPPLQGVRKFVFDFSGPSLSGLGRSSGVTAETDLPGEAIVAAVAYPVAGSEGRWRAMLDVRSSALNRSEFRLFLKRGNSALTETVIKAIET</sequence>
<organism evidence="7 8">
    <name type="scientific">Novosphingobium panipatense</name>
    <dbReference type="NCBI Taxonomy" id="428991"/>
    <lineage>
        <taxon>Bacteria</taxon>
        <taxon>Pseudomonadati</taxon>
        <taxon>Pseudomonadota</taxon>
        <taxon>Alphaproteobacteria</taxon>
        <taxon>Sphingomonadales</taxon>
        <taxon>Sphingomonadaceae</taxon>
        <taxon>Novosphingobium</taxon>
    </lineage>
</organism>
<dbReference type="InterPro" id="IPR007444">
    <property type="entry name" value="Glucan_biosyn_MdoG_C"/>
</dbReference>
<evidence type="ECO:0000313" key="8">
    <source>
        <dbReference type="Proteomes" id="UP001157910"/>
    </source>
</evidence>
<dbReference type="SUPFAM" id="SSF74650">
    <property type="entry name" value="Galactose mutarotase-like"/>
    <property type="match status" value="1"/>
</dbReference>
<dbReference type="InterPro" id="IPR014718">
    <property type="entry name" value="GH-type_carb-bd"/>
</dbReference>
<evidence type="ECO:0000256" key="1">
    <source>
        <dbReference type="ARBA" id="ARBA00004418"/>
    </source>
</evidence>
<accession>A0ABY1QGY8</accession>
<dbReference type="PIRSF" id="PIRSF006281">
    <property type="entry name" value="MdoG"/>
    <property type="match status" value="1"/>
</dbReference>
<evidence type="ECO:0000259" key="6">
    <source>
        <dbReference type="Pfam" id="PF04349"/>
    </source>
</evidence>
<reference evidence="7 8" key="1">
    <citation type="submission" date="2017-05" db="EMBL/GenBank/DDBJ databases">
        <authorList>
            <person name="Varghese N."/>
            <person name="Submissions S."/>
        </authorList>
    </citation>
    <scope>NUCLEOTIDE SEQUENCE [LARGE SCALE GENOMIC DNA]</scope>
    <source>
        <strain evidence="7 8">SM16</strain>
    </source>
</reference>
<dbReference type="Gene3D" id="2.60.40.10">
    <property type="entry name" value="Immunoglobulins"/>
    <property type="match status" value="1"/>
</dbReference>
<proteinExistence type="inferred from homology"/>
<dbReference type="InterPro" id="IPR014438">
    <property type="entry name" value="Glucan_biosyn_MdoG/MdoD"/>
</dbReference>
<dbReference type="Gene3D" id="2.70.98.10">
    <property type="match status" value="1"/>
</dbReference>
<dbReference type="InterPro" id="IPR006311">
    <property type="entry name" value="TAT_signal"/>
</dbReference>
<dbReference type="InterPro" id="IPR013783">
    <property type="entry name" value="Ig-like_fold"/>
</dbReference>
<comment type="subcellular location">
    <subcellularLocation>
        <location evidence="1">Periplasm</location>
    </subcellularLocation>
</comment>
<dbReference type="EMBL" id="FXUI01000004">
    <property type="protein sequence ID" value="SMP68120.1"/>
    <property type="molecule type" value="Genomic_DNA"/>
</dbReference>
<name>A0ABY1QGY8_9SPHN</name>
<dbReference type="PANTHER" id="PTHR30504:SF3">
    <property type="entry name" value="GLUCANS BIOSYNTHESIS PROTEIN D"/>
    <property type="match status" value="1"/>
</dbReference>
<dbReference type="Proteomes" id="UP001157910">
    <property type="component" value="Unassembled WGS sequence"/>
</dbReference>
<evidence type="ECO:0000256" key="5">
    <source>
        <dbReference type="ARBA" id="ARBA00022764"/>
    </source>
</evidence>
<evidence type="ECO:0000313" key="7">
    <source>
        <dbReference type="EMBL" id="SMP68120.1"/>
    </source>
</evidence>
<gene>
    <name evidence="7" type="ORF">SAMN06296065_104327</name>
</gene>
<keyword evidence="5" id="KW-0574">Periplasm</keyword>
<evidence type="ECO:0000256" key="4">
    <source>
        <dbReference type="ARBA" id="ARBA00022729"/>
    </source>
</evidence>
<dbReference type="PROSITE" id="PS51318">
    <property type="entry name" value="TAT"/>
    <property type="match status" value="1"/>
</dbReference>